<dbReference type="Gene3D" id="1.25.40.20">
    <property type="entry name" value="Ankyrin repeat-containing domain"/>
    <property type="match status" value="1"/>
</dbReference>
<evidence type="ECO:0000256" key="1">
    <source>
        <dbReference type="PROSITE-ProRule" id="PRU00023"/>
    </source>
</evidence>
<dbReference type="SMART" id="SM00248">
    <property type="entry name" value="ANK"/>
    <property type="match status" value="1"/>
</dbReference>
<gene>
    <name evidence="2" type="ORF">ESZ48_09085</name>
</gene>
<dbReference type="SUPFAM" id="SSF48403">
    <property type="entry name" value="Ankyrin repeat"/>
    <property type="match status" value="1"/>
</dbReference>
<dbReference type="Proteomes" id="UP000289792">
    <property type="component" value="Unassembled WGS sequence"/>
</dbReference>
<dbReference type="AlphaFoldDB" id="A0A4Q0XGC7"/>
<dbReference type="RefSeq" id="WP_129017272.1">
    <property type="nucleotide sequence ID" value="NZ_SDDZ01000004.1"/>
</dbReference>
<comment type="caution">
    <text evidence="2">The sequence shown here is derived from an EMBL/GenBank/DDBJ whole genome shotgun (WGS) entry which is preliminary data.</text>
</comment>
<dbReference type="PROSITE" id="PS50088">
    <property type="entry name" value="ANK_REPEAT"/>
    <property type="match status" value="1"/>
</dbReference>
<dbReference type="Pfam" id="PF00023">
    <property type="entry name" value="Ank"/>
    <property type="match status" value="1"/>
</dbReference>
<dbReference type="OrthoDB" id="5657095at2"/>
<dbReference type="EMBL" id="SDDZ01000004">
    <property type="protein sequence ID" value="RXJ50301.1"/>
    <property type="molecule type" value="Genomic_DNA"/>
</dbReference>
<proteinExistence type="predicted"/>
<protein>
    <submittedName>
        <fullName evidence="2">Ankyrin repeat domain-containing protein</fullName>
    </submittedName>
</protein>
<keyword evidence="1" id="KW-0040">ANK repeat</keyword>
<keyword evidence="3" id="KW-1185">Reference proteome</keyword>
<evidence type="ECO:0000313" key="3">
    <source>
        <dbReference type="Proteomes" id="UP000289792"/>
    </source>
</evidence>
<dbReference type="InterPro" id="IPR002110">
    <property type="entry name" value="Ankyrin_rpt"/>
</dbReference>
<reference evidence="2 3" key="1">
    <citation type="submission" date="2019-01" db="EMBL/GenBank/DDBJ databases">
        <title>Genome sequence of the Antarctic species Gelidibacter gilvus ACAM 158(T).</title>
        <authorList>
            <person name="Bowman J.P."/>
        </authorList>
    </citation>
    <scope>NUCLEOTIDE SEQUENCE [LARGE SCALE GENOMIC DNA]</scope>
    <source>
        <strain evidence="2 3">IC158</strain>
    </source>
</reference>
<evidence type="ECO:0000313" key="2">
    <source>
        <dbReference type="EMBL" id="RXJ50301.1"/>
    </source>
</evidence>
<organism evidence="2 3">
    <name type="scientific">Gelidibacter gilvus</name>
    <dbReference type="NCBI Taxonomy" id="59602"/>
    <lineage>
        <taxon>Bacteria</taxon>
        <taxon>Pseudomonadati</taxon>
        <taxon>Bacteroidota</taxon>
        <taxon>Flavobacteriia</taxon>
        <taxon>Flavobacteriales</taxon>
        <taxon>Flavobacteriaceae</taxon>
        <taxon>Gelidibacter</taxon>
    </lineage>
</organism>
<sequence length="63" mass="6987">MADGNGTTALHYAILSSDEAVVKLLVDAYADVAFKDKRGNFRIDYGNMVQNQTIINLLKKNKI</sequence>
<dbReference type="InterPro" id="IPR036770">
    <property type="entry name" value="Ankyrin_rpt-contain_sf"/>
</dbReference>
<dbReference type="PROSITE" id="PS50297">
    <property type="entry name" value="ANK_REP_REGION"/>
    <property type="match status" value="1"/>
</dbReference>
<feature type="repeat" description="ANK" evidence="1">
    <location>
        <begin position="5"/>
        <end position="37"/>
    </location>
</feature>
<name>A0A4Q0XGC7_9FLAO</name>
<accession>A0A4Q0XGC7</accession>